<protein>
    <recommendedName>
        <fullName evidence="3">Nucleic acid-binding protein</fullName>
    </recommendedName>
</protein>
<name>A0A1H7K143_9FIRM</name>
<evidence type="ECO:0008006" key="3">
    <source>
        <dbReference type="Google" id="ProtNLM"/>
    </source>
</evidence>
<dbReference type="AlphaFoldDB" id="A0A1H7K143"/>
<proteinExistence type="predicted"/>
<gene>
    <name evidence="1" type="ORF">SAMN02910377_01837</name>
</gene>
<keyword evidence="2" id="KW-1185">Reference proteome</keyword>
<dbReference type="Proteomes" id="UP000182321">
    <property type="component" value="Unassembled WGS sequence"/>
</dbReference>
<reference evidence="2" key="1">
    <citation type="submission" date="2016-10" db="EMBL/GenBank/DDBJ databases">
        <authorList>
            <person name="Varghese N."/>
        </authorList>
    </citation>
    <scope>NUCLEOTIDE SEQUENCE [LARGE SCALE GENOMIC DNA]</scope>
    <source>
        <strain evidence="2">ACV-9</strain>
    </source>
</reference>
<accession>A0A1H7K143</accession>
<organism evidence="1 2">
    <name type="scientific">Pseudobutyrivibrio ruminis</name>
    <dbReference type="NCBI Taxonomy" id="46206"/>
    <lineage>
        <taxon>Bacteria</taxon>
        <taxon>Bacillati</taxon>
        <taxon>Bacillota</taxon>
        <taxon>Clostridia</taxon>
        <taxon>Lachnospirales</taxon>
        <taxon>Lachnospiraceae</taxon>
        <taxon>Pseudobutyrivibrio</taxon>
    </lineage>
</organism>
<dbReference type="RefSeq" id="WP_074791244.1">
    <property type="nucleotide sequence ID" value="NZ_FNZX01000011.1"/>
</dbReference>
<sequence length="65" mass="7148">MECMKCKAKMLKAKLKGDVVGTVVYLTTKKEGLFATEKNSSVSCYVCPKCGYIELVADNPQNLIL</sequence>
<evidence type="ECO:0000313" key="1">
    <source>
        <dbReference type="EMBL" id="SEK79605.1"/>
    </source>
</evidence>
<evidence type="ECO:0000313" key="2">
    <source>
        <dbReference type="Proteomes" id="UP000182321"/>
    </source>
</evidence>
<dbReference type="EMBL" id="FNZX01000011">
    <property type="protein sequence ID" value="SEK79605.1"/>
    <property type="molecule type" value="Genomic_DNA"/>
</dbReference>